<sequence length="86" mass="9895">MMWYGGDGWGWGGWILMTVGMVAFWALVITAIVFAVRFVADSRHTSTRPPVSGPMRAEDLLHERFARGEIDGEEYRQRMALLRDHR</sequence>
<protein>
    <recommendedName>
        <fullName evidence="4">SHOCT domain-containing protein</fullName>
    </recommendedName>
</protein>
<dbReference type="AlphaFoldDB" id="A0A064CBQ0"/>
<keyword evidence="1" id="KW-1133">Transmembrane helix</keyword>
<dbReference type="OrthoDB" id="3748887at2"/>
<dbReference type="Proteomes" id="UP000022835">
    <property type="component" value="Unassembled WGS sequence"/>
</dbReference>
<proteinExistence type="predicted"/>
<evidence type="ECO:0000256" key="1">
    <source>
        <dbReference type="SAM" id="Phobius"/>
    </source>
</evidence>
<evidence type="ECO:0000313" key="3">
    <source>
        <dbReference type="Proteomes" id="UP000022835"/>
    </source>
</evidence>
<evidence type="ECO:0008006" key="4">
    <source>
        <dbReference type="Google" id="ProtNLM"/>
    </source>
</evidence>
<evidence type="ECO:0000313" key="2">
    <source>
        <dbReference type="EMBL" id="KDE97106.1"/>
    </source>
</evidence>
<feature type="transmembrane region" description="Helical" evidence="1">
    <location>
        <begin position="12"/>
        <end position="40"/>
    </location>
</feature>
<accession>A0A064CBQ0</accession>
<reference evidence="2" key="1">
    <citation type="submission" date="2014-05" db="EMBL/GenBank/DDBJ databases">
        <title>Genome sequence of Mycobacterium aromaticivorans strain JS19b1T (= DSM 45407T).</title>
        <authorList>
            <person name="Kwak Y."/>
            <person name="Park G.-S."/>
            <person name="Li Q.X."/>
            <person name="Lee S.-E."/>
            <person name="Shin J.-H."/>
        </authorList>
    </citation>
    <scope>NUCLEOTIDE SEQUENCE [LARGE SCALE GENOMIC DNA]</scope>
    <source>
        <strain evidence="2">JS19b1</strain>
    </source>
</reference>
<name>A0A064CBQ0_9MYCO</name>
<gene>
    <name evidence="2" type="ORF">Y900_027855</name>
</gene>
<dbReference type="RefSeq" id="WP_036348349.1">
    <property type="nucleotide sequence ID" value="NZ_JALN02000002.1"/>
</dbReference>
<dbReference type="EMBL" id="JALN02000002">
    <property type="protein sequence ID" value="KDE97106.1"/>
    <property type="molecule type" value="Genomic_DNA"/>
</dbReference>
<keyword evidence="1" id="KW-0812">Transmembrane</keyword>
<keyword evidence="3" id="KW-1185">Reference proteome</keyword>
<dbReference type="STRING" id="1440774.Y900_027855"/>
<comment type="caution">
    <text evidence="2">The sequence shown here is derived from an EMBL/GenBank/DDBJ whole genome shotgun (WGS) entry which is preliminary data.</text>
</comment>
<organism evidence="2 3">
    <name type="scientific">Mycolicibacterium aromaticivorans JS19b1 = JCM 16368</name>
    <dbReference type="NCBI Taxonomy" id="1440774"/>
    <lineage>
        <taxon>Bacteria</taxon>
        <taxon>Bacillati</taxon>
        <taxon>Actinomycetota</taxon>
        <taxon>Actinomycetes</taxon>
        <taxon>Mycobacteriales</taxon>
        <taxon>Mycobacteriaceae</taxon>
        <taxon>Mycolicibacterium</taxon>
    </lineage>
</organism>
<dbReference type="eggNOG" id="COG3462">
    <property type="taxonomic scope" value="Bacteria"/>
</dbReference>
<keyword evidence="1" id="KW-0472">Membrane</keyword>